<reference evidence="3" key="1">
    <citation type="journal article" date="2002" name="Science">
        <title>The draft genome of Ciona intestinalis: insights into chordate and vertebrate origins.</title>
        <authorList>
            <person name="Dehal P."/>
            <person name="Satou Y."/>
            <person name="Campbell R.K."/>
            <person name="Chapman J."/>
            <person name="Degnan B."/>
            <person name="De Tomaso A."/>
            <person name="Davidson B."/>
            <person name="Di Gregorio A."/>
            <person name="Gelpke M."/>
            <person name="Goodstein D.M."/>
            <person name="Harafuji N."/>
            <person name="Hastings K.E."/>
            <person name="Ho I."/>
            <person name="Hotta K."/>
            <person name="Huang W."/>
            <person name="Kawashima T."/>
            <person name="Lemaire P."/>
            <person name="Martinez D."/>
            <person name="Meinertzhagen I.A."/>
            <person name="Necula S."/>
            <person name="Nonaka M."/>
            <person name="Putnam N."/>
            <person name="Rash S."/>
            <person name="Saiga H."/>
            <person name="Satake M."/>
            <person name="Terry A."/>
            <person name="Yamada L."/>
            <person name="Wang H.G."/>
            <person name="Awazu S."/>
            <person name="Azumi K."/>
            <person name="Boore J."/>
            <person name="Branno M."/>
            <person name="Chin-Bow S."/>
            <person name="DeSantis R."/>
            <person name="Doyle S."/>
            <person name="Francino P."/>
            <person name="Keys D.N."/>
            <person name="Haga S."/>
            <person name="Hayashi H."/>
            <person name="Hino K."/>
            <person name="Imai K.S."/>
            <person name="Inaba K."/>
            <person name="Kano S."/>
            <person name="Kobayashi K."/>
            <person name="Kobayashi M."/>
            <person name="Lee B.I."/>
            <person name="Makabe K.W."/>
            <person name="Manohar C."/>
            <person name="Matassi G."/>
            <person name="Medina M."/>
            <person name="Mochizuki Y."/>
            <person name="Mount S."/>
            <person name="Morishita T."/>
            <person name="Miura S."/>
            <person name="Nakayama A."/>
            <person name="Nishizaka S."/>
            <person name="Nomoto H."/>
            <person name="Ohta F."/>
            <person name="Oishi K."/>
            <person name="Rigoutsos I."/>
            <person name="Sano M."/>
            <person name="Sasaki A."/>
            <person name="Sasakura Y."/>
            <person name="Shoguchi E."/>
            <person name="Shin-i T."/>
            <person name="Spagnuolo A."/>
            <person name="Stainier D."/>
            <person name="Suzuki M.M."/>
            <person name="Tassy O."/>
            <person name="Takatori N."/>
            <person name="Tokuoka M."/>
            <person name="Yagi K."/>
            <person name="Yoshizaki F."/>
            <person name="Wada S."/>
            <person name="Zhang C."/>
            <person name="Hyatt P.D."/>
            <person name="Larimer F."/>
            <person name="Detter C."/>
            <person name="Doggett N."/>
            <person name="Glavina T."/>
            <person name="Hawkins T."/>
            <person name="Richardson P."/>
            <person name="Lucas S."/>
            <person name="Kohara Y."/>
            <person name="Levine M."/>
            <person name="Satoh N."/>
            <person name="Rokhsar D.S."/>
        </authorList>
    </citation>
    <scope>NUCLEOTIDE SEQUENCE [LARGE SCALE GENOMIC DNA]</scope>
</reference>
<evidence type="ECO:0000313" key="3">
    <source>
        <dbReference type="Proteomes" id="UP000008144"/>
    </source>
</evidence>
<evidence type="ECO:0000256" key="1">
    <source>
        <dbReference type="SAM" id="MobiDB-lite"/>
    </source>
</evidence>
<feature type="region of interest" description="Disordered" evidence="1">
    <location>
        <begin position="1"/>
        <end position="22"/>
    </location>
</feature>
<protein>
    <submittedName>
        <fullName evidence="2">Uncharacterized protein</fullName>
    </submittedName>
</protein>
<dbReference type="EMBL" id="EAAA01001367">
    <property type="status" value="NOT_ANNOTATED_CDS"/>
    <property type="molecule type" value="Genomic_DNA"/>
</dbReference>
<dbReference type="HOGENOM" id="CLU_3319781_0_0_1"/>
<accession>H2Y098</accession>
<reference evidence="2" key="2">
    <citation type="journal article" date="2008" name="Genome Biol.">
        <title>Improved genome assembly and evidence-based global gene model set for the chordate Ciona intestinalis: new insight into intron and operon populations.</title>
        <authorList>
            <person name="Satou Y."/>
            <person name="Mineta K."/>
            <person name="Ogasawara M."/>
            <person name="Sasakura Y."/>
            <person name="Shoguchi E."/>
            <person name="Ueno K."/>
            <person name="Yamada L."/>
            <person name="Matsumoto J."/>
            <person name="Wasserscheid J."/>
            <person name="Dewar K."/>
            <person name="Wiley G.B."/>
            <person name="Macmil S.L."/>
            <person name="Roe B.A."/>
            <person name="Zeller R.W."/>
            <person name="Hastings K.E."/>
            <person name="Lemaire P."/>
            <person name="Lindquist E."/>
            <person name="Endo T."/>
            <person name="Hotta K."/>
            <person name="Inaba K."/>
        </authorList>
    </citation>
    <scope>NUCLEOTIDE SEQUENCE [LARGE SCALE GENOMIC DNA]</scope>
    <source>
        <strain evidence="2">wild type</strain>
    </source>
</reference>
<reference evidence="2" key="4">
    <citation type="submission" date="2025-09" db="UniProtKB">
        <authorList>
            <consortium name="Ensembl"/>
        </authorList>
    </citation>
    <scope>IDENTIFICATION</scope>
</reference>
<name>H2Y098_CIOIN</name>
<dbReference type="InParanoid" id="H2Y098"/>
<reference evidence="2" key="3">
    <citation type="submission" date="2025-08" db="UniProtKB">
        <authorList>
            <consortium name="Ensembl"/>
        </authorList>
    </citation>
    <scope>IDENTIFICATION</scope>
</reference>
<organism evidence="2 3">
    <name type="scientific">Ciona intestinalis</name>
    <name type="common">Transparent sea squirt</name>
    <name type="synonym">Ascidia intestinalis</name>
    <dbReference type="NCBI Taxonomy" id="7719"/>
    <lineage>
        <taxon>Eukaryota</taxon>
        <taxon>Metazoa</taxon>
        <taxon>Chordata</taxon>
        <taxon>Tunicata</taxon>
        <taxon>Ascidiacea</taxon>
        <taxon>Phlebobranchia</taxon>
        <taxon>Cionidae</taxon>
        <taxon>Ciona</taxon>
    </lineage>
</organism>
<dbReference type="Ensembl" id="ENSCINT00000031752.1">
    <property type="protein sequence ID" value="ENSCINP00000035332.1"/>
    <property type="gene ID" value="ENSCING00000023169.1"/>
</dbReference>
<sequence>MMSHEKGMHLHKTQITRSDTKAKKNYGTLKKATFFKRYI</sequence>
<evidence type="ECO:0000313" key="2">
    <source>
        <dbReference type="Ensembl" id="ENSCINP00000035332.1"/>
    </source>
</evidence>
<dbReference type="Proteomes" id="UP000008144">
    <property type="component" value="Chromosome 2"/>
</dbReference>
<proteinExistence type="predicted"/>
<keyword evidence="3" id="KW-1185">Reference proteome</keyword>
<dbReference type="AlphaFoldDB" id="H2Y098"/>